<reference evidence="6 7" key="1">
    <citation type="submission" date="2024-12" db="EMBL/GenBank/DDBJ databases">
        <title>Forecasting of Potato common scab and diversities of Pathogenic streptomyces spp. in china.</title>
        <authorList>
            <person name="Handique U."/>
            <person name="Wu J."/>
        </authorList>
    </citation>
    <scope>NUCLEOTIDE SEQUENCE [LARGE SCALE GENOMIC DNA]</scope>
    <source>
        <strain evidence="6 7">ZRIMU1585</strain>
    </source>
</reference>
<evidence type="ECO:0000256" key="2">
    <source>
        <dbReference type="ARBA" id="ARBA00022603"/>
    </source>
</evidence>
<proteinExistence type="predicted"/>
<evidence type="ECO:0000313" key="7">
    <source>
        <dbReference type="Proteomes" id="UP001631993"/>
    </source>
</evidence>
<evidence type="ECO:0000313" key="6">
    <source>
        <dbReference type="EMBL" id="MFM9651615.1"/>
    </source>
</evidence>
<keyword evidence="2" id="KW-0489">Methyltransferase</keyword>
<dbReference type="InterPro" id="IPR029063">
    <property type="entry name" value="SAM-dependent_MTases_sf"/>
</dbReference>
<dbReference type="Gene3D" id="3.40.50.150">
    <property type="entry name" value="Vaccinia Virus protein VP39"/>
    <property type="match status" value="2"/>
</dbReference>
<feature type="region of interest" description="Disordered" evidence="5">
    <location>
        <begin position="402"/>
        <end position="426"/>
    </location>
</feature>
<dbReference type="PANTHER" id="PTHR33841:SF1">
    <property type="entry name" value="DNA METHYLTRANSFERASE A"/>
    <property type="match status" value="1"/>
</dbReference>
<organism evidence="6 7">
    <name type="scientific">Streptomyces galilaeus</name>
    <dbReference type="NCBI Taxonomy" id="33899"/>
    <lineage>
        <taxon>Bacteria</taxon>
        <taxon>Bacillati</taxon>
        <taxon>Actinomycetota</taxon>
        <taxon>Actinomycetes</taxon>
        <taxon>Kitasatosporales</taxon>
        <taxon>Streptomycetaceae</taxon>
        <taxon>Streptomyces</taxon>
    </lineage>
</organism>
<evidence type="ECO:0000256" key="5">
    <source>
        <dbReference type="SAM" id="MobiDB-lite"/>
    </source>
</evidence>
<feature type="compositionally biased region" description="Acidic residues" evidence="5">
    <location>
        <begin position="405"/>
        <end position="415"/>
    </location>
</feature>
<comment type="caution">
    <text evidence="6">The sequence shown here is derived from an EMBL/GenBank/DDBJ whole genome shotgun (WGS) entry which is preliminary data.</text>
</comment>
<dbReference type="SUPFAM" id="SSF53335">
    <property type="entry name" value="S-adenosyl-L-methionine-dependent methyltransferases"/>
    <property type="match status" value="1"/>
</dbReference>
<gene>
    <name evidence="6" type="ORF">ACKI1S_36370</name>
</gene>
<dbReference type="RefSeq" id="WP_369277581.1">
    <property type="nucleotide sequence ID" value="NZ_JBJVMW010000013.1"/>
</dbReference>
<sequence>MSADFDSFANRGEYLSAHYFADQLGTDLKKGLFATWAQREGDENDPRKTPRELLRTLRTPYLAEELRGYFVKTTQADADDEARLNTHNNPEWTKRLAEWHQMVLRTLGYDTSPTELTVHRAGRDHTLPVAYHGHGIVALDCGWTAANDDALNPDRAGRLLSSVRVSASESYETGAALASWLFQSELGEVGGPHPRFVLLLCGGVVLLADRQAWNEGRYLAVNLDAALERNDRAQQGELATIAALFSLDMLRPGENDTSRAIDALLKSSGDNAAGVSGELRYGLQRSVEIIANEVLHRMADPKNDVTPADIESPKIPFARELTREALRYLYRVLFLLYAEARPELGILPADDGSYEAGYSMARLRELVERDDELVEEEAKNGFHLFQSLDVLFNKVNFGHRAYGTEPDDDQPGDDEETRKAKETRRSEDRGLRFEALRSELFEPTAIRLIGTGVLDPRSDEDNDPRWLDLCLRNEALHEVLRLLTMKKGKRGERGGFISYRNLGINQLGAVYEGLMSYTGIIAKEELCEVARGGDPEQGSWLIPSHKQDQYPDKTLVQYGEDDARKGLRGAKKYEKGSFVYRLAGRDRETSASYYTPESLTKVTVELTLKNRLDQERDEHGGVIKTRASELLKYKICEPALGSGAFLNEAINQVADEYLLRRQGELGITIPAADAITEKQKVKAYIALHNAYGVDLNATGVELAEVSLWLNTMHPGMRAPWFGLHLRRGNSLIGGRRAVYAGDDVAGKDKAWLKAKGALAPTPLPFLKDGEPQLLPDDAVHQFLLPSPGWAAVAGSKEAKELAKEGVEQLAAWKKGILQRPKRSTAHLNADGSLKLNPKTKQPKPEASSQFTRLRDAARRVEFLWAAVVKRMELSEKEIARRIDLWQADPEDPEYAFLQHPDQAVAKEKVLEDLFNAVDTPYWRLKKVMDAWCALWFWPVDKTALLDGSDGEYAARTVVSDADGLSEVLGGVPLTGERPETQVAAELTPVAAPIPALRFVEESALFALGPEQTSFEDLELSADDDAVVEVRQVAPKAAKKGPAKPKGPERRPIVPLKDFDDWLEFLEAMLGTADVPEGTLIDTFKSLDQLKGFEETLPGFMGMDIDNPEDRFPWLRAVRDIAKEQGFLHWELEFALVFVRSGGFDLQVGNPPWVRPRWNESAVLAEHEPWFELVDKASTTEKDRRRRELLESPAARRYVLGELTNTSAQVAVFGSPQMYPLLAGTQPDLYRAFMSQVWAHTSAPGTAGMVHPDTHFTGDKEGSLREAAYRRLRIHGDFVNAGQRFFPEPVGHTAHFGVHIYGQPAEIGFDHLSWLVSTDALRHSAQHDGSGEVPGIRYRNGQFDERPHRARVVRVDTNLLYVWQRLMDEADQAVEQTRLLFPVSTGEASAIEALAGYLLRLGAGSPQITRGYDESGAKKDNLIEYNRLDTSTGLEYRPDRWRSVVLKGNQLSVATPVFKRHDANSNDPYGADLVALPADFVPDTAYVRAFGRSHAYLSEQERWIDHRALARLRADDKAIARARQGIAHSDRISEEQVPQAQIEAVLVKRARRRYVTFHRLAWRKMIAPNTERSLYPALIPPGPAHVDNIRSCAMPTNRETCLVAGFWSALPLDYLLRALGVGHLDVALARRFPAPVSDHPLALALLLRTLRLNCLTRVYATLWSELYSPMWPDLEPWARDWPGLQPLNDVTPDWRPETPLRSERARRSALVEIDALVAVWLGMDADALIAAYRGRFPVLQKYEAVTWFDADGWKLAGNARTFGQRQTKETWAQFEAYRAAPDRTPIPDGYTEPFYKADRETEMREAHAVFQERLDEAIANGEWDPVKQEVPKP</sequence>
<dbReference type="InterPro" id="IPR050953">
    <property type="entry name" value="N4_N6_ade-DNA_methylase"/>
</dbReference>
<dbReference type="Proteomes" id="UP001631993">
    <property type="component" value="Unassembled WGS sequence"/>
</dbReference>
<evidence type="ECO:0000256" key="1">
    <source>
        <dbReference type="ARBA" id="ARBA00011900"/>
    </source>
</evidence>
<dbReference type="PANTHER" id="PTHR33841">
    <property type="entry name" value="DNA METHYLTRANSFERASE YEEA-RELATED"/>
    <property type="match status" value="1"/>
</dbReference>
<evidence type="ECO:0000256" key="3">
    <source>
        <dbReference type="ARBA" id="ARBA00022679"/>
    </source>
</evidence>
<protein>
    <recommendedName>
        <fullName evidence="1">site-specific DNA-methyltransferase (adenine-specific)</fullName>
        <ecNumber evidence="1">2.1.1.72</ecNumber>
    </recommendedName>
</protein>
<evidence type="ECO:0000256" key="4">
    <source>
        <dbReference type="ARBA" id="ARBA00047942"/>
    </source>
</evidence>
<dbReference type="EC" id="2.1.1.72" evidence="1"/>
<feature type="region of interest" description="Disordered" evidence="5">
    <location>
        <begin position="827"/>
        <end position="851"/>
    </location>
</feature>
<keyword evidence="7" id="KW-1185">Reference proteome</keyword>
<feature type="compositionally biased region" description="Basic and acidic residues" evidence="5">
    <location>
        <begin position="416"/>
        <end position="426"/>
    </location>
</feature>
<accession>A0ABW9IVE4</accession>
<name>A0ABW9IVE4_STRGJ</name>
<comment type="catalytic activity">
    <reaction evidence="4">
        <text>a 2'-deoxyadenosine in DNA + S-adenosyl-L-methionine = an N(6)-methyl-2'-deoxyadenosine in DNA + S-adenosyl-L-homocysteine + H(+)</text>
        <dbReference type="Rhea" id="RHEA:15197"/>
        <dbReference type="Rhea" id="RHEA-COMP:12418"/>
        <dbReference type="Rhea" id="RHEA-COMP:12419"/>
        <dbReference type="ChEBI" id="CHEBI:15378"/>
        <dbReference type="ChEBI" id="CHEBI:57856"/>
        <dbReference type="ChEBI" id="CHEBI:59789"/>
        <dbReference type="ChEBI" id="CHEBI:90615"/>
        <dbReference type="ChEBI" id="CHEBI:90616"/>
        <dbReference type="EC" id="2.1.1.72"/>
    </reaction>
</comment>
<keyword evidence="3" id="KW-0808">Transferase</keyword>
<dbReference type="EMBL" id="JBJVNE010000022">
    <property type="protein sequence ID" value="MFM9651615.1"/>
    <property type="molecule type" value="Genomic_DNA"/>
</dbReference>